<accession>A0A8D5FKA2</accession>
<protein>
    <recommendedName>
        <fullName evidence="2">HPt domain-containing protein</fullName>
    </recommendedName>
</protein>
<name>A0A8D5FKA2_9BACT</name>
<feature type="domain" description="HPt" evidence="2">
    <location>
        <begin position="16"/>
        <end position="106"/>
    </location>
</feature>
<dbReference type="AlphaFoldDB" id="A0A8D5FKA2"/>
<feature type="modified residue" description="Phosphohistidine" evidence="1">
    <location>
        <position position="55"/>
    </location>
</feature>
<dbReference type="GO" id="GO:0000160">
    <property type="term" value="P:phosphorelay signal transduction system"/>
    <property type="evidence" value="ECO:0007669"/>
    <property type="project" value="InterPro"/>
</dbReference>
<keyword evidence="1" id="KW-0597">Phosphoprotein</keyword>
<reference evidence="3" key="1">
    <citation type="submission" date="2020-09" db="EMBL/GenBank/DDBJ databases">
        <title>Desulfogranum mesoprofundum gen. nov., sp. nov., a novel mesophilic, sulfate-reducing chemolithoautotroph isolated from a deep-sea hydrothermal vent chimney in the Suiyo Seamount.</title>
        <authorList>
            <person name="Hashimoto Y."/>
            <person name="Nakagawa S."/>
        </authorList>
    </citation>
    <scope>NUCLEOTIDE SEQUENCE</scope>
    <source>
        <strain evidence="3">KT2</strain>
    </source>
</reference>
<sequence length="106" mass="12040">MKEKIRKYLSEQFNLTAEQIDTMLPAFLTTLHSHLITLEKCVEENDLERIGKAAHTIKGALLNLGLEQSAEIAYRIEQSGKTNDESMDYSQTINILREQLSSLLDS</sequence>
<proteinExistence type="predicted"/>
<dbReference type="Pfam" id="PF01627">
    <property type="entry name" value="Hpt"/>
    <property type="match status" value="1"/>
</dbReference>
<evidence type="ECO:0000259" key="2">
    <source>
        <dbReference type="PROSITE" id="PS50894"/>
    </source>
</evidence>
<dbReference type="EMBL" id="AP024086">
    <property type="protein sequence ID" value="BCL60548.1"/>
    <property type="molecule type" value="Genomic_DNA"/>
</dbReference>
<organism evidence="3 4">
    <name type="scientific">Desulfomarina profundi</name>
    <dbReference type="NCBI Taxonomy" id="2772557"/>
    <lineage>
        <taxon>Bacteria</taxon>
        <taxon>Pseudomonadati</taxon>
        <taxon>Thermodesulfobacteriota</taxon>
        <taxon>Desulfobulbia</taxon>
        <taxon>Desulfobulbales</taxon>
        <taxon>Desulfobulbaceae</taxon>
        <taxon>Desulfomarina</taxon>
    </lineage>
</organism>
<dbReference type="Proteomes" id="UP000826725">
    <property type="component" value="Chromosome"/>
</dbReference>
<dbReference type="RefSeq" id="WP_228856668.1">
    <property type="nucleotide sequence ID" value="NZ_AP024086.1"/>
</dbReference>
<gene>
    <name evidence="3" type="ORF">DGMP_12410</name>
</gene>
<evidence type="ECO:0000313" key="3">
    <source>
        <dbReference type="EMBL" id="BCL60548.1"/>
    </source>
</evidence>
<dbReference type="KEGG" id="dbk:DGMP_12410"/>
<evidence type="ECO:0000313" key="4">
    <source>
        <dbReference type="Proteomes" id="UP000826725"/>
    </source>
</evidence>
<keyword evidence="4" id="KW-1185">Reference proteome</keyword>
<dbReference type="PROSITE" id="PS50894">
    <property type="entry name" value="HPT"/>
    <property type="match status" value="1"/>
</dbReference>
<dbReference type="InterPro" id="IPR008207">
    <property type="entry name" value="Sig_transdc_His_kin_Hpt_dom"/>
</dbReference>
<evidence type="ECO:0000256" key="1">
    <source>
        <dbReference type="PROSITE-ProRule" id="PRU00110"/>
    </source>
</evidence>